<evidence type="ECO:0000256" key="1">
    <source>
        <dbReference type="SAM" id="Phobius"/>
    </source>
</evidence>
<evidence type="ECO:0000313" key="2">
    <source>
        <dbReference type="EMBL" id="JAE15403.1"/>
    </source>
</evidence>
<name>A0A0A9G435_ARUDO</name>
<protein>
    <submittedName>
        <fullName evidence="2">Uncharacterized protein</fullName>
    </submittedName>
</protein>
<proteinExistence type="predicted"/>
<keyword evidence="1" id="KW-0472">Membrane</keyword>
<dbReference type="AlphaFoldDB" id="A0A0A9G435"/>
<dbReference type="EMBL" id="GBRH01182493">
    <property type="protein sequence ID" value="JAE15403.1"/>
    <property type="molecule type" value="Transcribed_RNA"/>
</dbReference>
<reference evidence="2" key="1">
    <citation type="submission" date="2014-09" db="EMBL/GenBank/DDBJ databases">
        <authorList>
            <person name="Magalhaes I.L.F."/>
            <person name="Oliveira U."/>
            <person name="Santos F.R."/>
            <person name="Vidigal T.H.D.A."/>
            <person name="Brescovit A.D."/>
            <person name="Santos A.J."/>
        </authorList>
    </citation>
    <scope>NUCLEOTIDE SEQUENCE</scope>
    <source>
        <tissue evidence="2">Shoot tissue taken approximately 20 cm above the soil surface</tissue>
    </source>
</reference>
<accession>A0A0A9G435</accession>
<organism evidence="2">
    <name type="scientific">Arundo donax</name>
    <name type="common">Giant reed</name>
    <name type="synonym">Donax arundinaceus</name>
    <dbReference type="NCBI Taxonomy" id="35708"/>
    <lineage>
        <taxon>Eukaryota</taxon>
        <taxon>Viridiplantae</taxon>
        <taxon>Streptophyta</taxon>
        <taxon>Embryophyta</taxon>
        <taxon>Tracheophyta</taxon>
        <taxon>Spermatophyta</taxon>
        <taxon>Magnoliopsida</taxon>
        <taxon>Liliopsida</taxon>
        <taxon>Poales</taxon>
        <taxon>Poaceae</taxon>
        <taxon>PACMAD clade</taxon>
        <taxon>Arundinoideae</taxon>
        <taxon>Arundineae</taxon>
        <taxon>Arundo</taxon>
    </lineage>
</organism>
<keyword evidence="1" id="KW-0812">Transmembrane</keyword>
<sequence length="44" mass="5190">MFSCCFSFIRCAVALIICKHYFFLILLTTLKSKHSLNAQRFCDR</sequence>
<reference evidence="2" key="2">
    <citation type="journal article" date="2015" name="Data Brief">
        <title>Shoot transcriptome of the giant reed, Arundo donax.</title>
        <authorList>
            <person name="Barrero R.A."/>
            <person name="Guerrero F.D."/>
            <person name="Moolhuijzen P."/>
            <person name="Goolsby J.A."/>
            <person name="Tidwell J."/>
            <person name="Bellgard S.E."/>
            <person name="Bellgard M.I."/>
        </authorList>
    </citation>
    <scope>NUCLEOTIDE SEQUENCE</scope>
    <source>
        <tissue evidence="2">Shoot tissue taken approximately 20 cm above the soil surface</tissue>
    </source>
</reference>
<keyword evidence="1" id="KW-1133">Transmembrane helix</keyword>
<feature type="transmembrane region" description="Helical" evidence="1">
    <location>
        <begin position="6"/>
        <end position="30"/>
    </location>
</feature>